<accession>A0AAD2CDI9</accession>
<dbReference type="Proteomes" id="UP001295423">
    <property type="component" value="Unassembled WGS sequence"/>
</dbReference>
<keyword evidence="9" id="KW-1185">Reference proteome</keyword>
<dbReference type="Pfam" id="PF01547">
    <property type="entry name" value="SBP_bac_1"/>
    <property type="match status" value="1"/>
</dbReference>
<protein>
    <recommendedName>
        <fullName evidence="7">G-protein coupled receptors family 3 profile domain-containing protein</fullName>
    </recommendedName>
</protein>
<dbReference type="InterPro" id="IPR006059">
    <property type="entry name" value="SBP"/>
</dbReference>
<name>A0AAD2CDI9_9STRA</name>
<dbReference type="PANTHER" id="PTHR43649:SF12">
    <property type="entry name" value="DIACETYLCHITOBIOSE BINDING PROTEIN DASA"/>
    <property type="match status" value="1"/>
</dbReference>
<feature type="transmembrane region" description="Helical" evidence="6">
    <location>
        <begin position="713"/>
        <end position="735"/>
    </location>
</feature>
<dbReference type="InterPro" id="IPR050490">
    <property type="entry name" value="Bact_solute-bd_prot1"/>
</dbReference>
<dbReference type="Gene3D" id="3.40.190.10">
    <property type="entry name" value="Periplasmic binding protein-like II"/>
    <property type="match status" value="1"/>
</dbReference>
<feature type="region of interest" description="Disordered" evidence="5">
    <location>
        <begin position="1200"/>
        <end position="1219"/>
    </location>
</feature>
<dbReference type="EMBL" id="CAKOGP040000002">
    <property type="protein sequence ID" value="CAJ1924532.1"/>
    <property type="molecule type" value="Genomic_DNA"/>
</dbReference>
<dbReference type="Pfam" id="PF00003">
    <property type="entry name" value="7tm_3"/>
    <property type="match status" value="1"/>
</dbReference>
<dbReference type="PRINTS" id="PR01176">
    <property type="entry name" value="GABABRECEPTR"/>
</dbReference>
<feature type="transmembrane region" description="Helical" evidence="6">
    <location>
        <begin position="747"/>
        <end position="771"/>
    </location>
</feature>
<dbReference type="AlphaFoldDB" id="A0AAD2CDI9"/>
<feature type="compositionally biased region" description="Polar residues" evidence="5">
    <location>
        <begin position="1"/>
        <end position="10"/>
    </location>
</feature>
<organism evidence="8 9">
    <name type="scientific">Cylindrotheca closterium</name>
    <dbReference type="NCBI Taxonomy" id="2856"/>
    <lineage>
        <taxon>Eukaryota</taxon>
        <taxon>Sar</taxon>
        <taxon>Stramenopiles</taxon>
        <taxon>Ochrophyta</taxon>
        <taxon>Bacillariophyta</taxon>
        <taxon>Bacillariophyceae</taxon>
        <taxon>Bacillariophycidae</taxon>
        <taxon>Bacillariales</taxon>
        <taxon>Bacillariaceae</taxon>
        <taxon>Cylindrotheca</taxon>
    </lineage>
</organism>
<keyword evidence="3 6" id="KW-1133">Transmembrane helix</keyword>
<dbReference type="PANTHER" id="PTHR43649">
    <property type="entry name" value="ARABINOSE-BINDING PROTEIN-RELATED"/>
    <property type="match status" value="1"/>
</dbReference>
<keyword evidence="4 6" id="KW-0472">Membrane</keyword>
<feature type="region of interest" description="Disordered" evidence="5">
    <location>
        <begin position="1"/>
        <end position="53"/>
    </location>
</feature>
<dbReference type="PROSITE" id="PS50259">
    <property type="entry name" value="G_PROTEIN_RECEP_F3_4"/>
    <property type="match status" value="1"/>
</dbReference>
<reference evidence="8" key="1">
    <citation type="submission" date="2023-08" db="EMBL/GenBank/DDBJ databases">
        <authorList>
            <person name="Audoor S."/>
            <person name="Bilcke G."/>
        </authorList>
    </citation>
    <scope>NUCLEOTIDE SEQUENCE</scope>
</reference>
<feature type="domain" description="G-protein coupled receptors family 3 profile" evidence="7">
    <location>
        <begin position="611"/>
        <end position="821"/>
    </location>
</feature>
<feature type="compositionally biased region" description="Polar residues" evidence="5">
    <location>
        <begin position="18"/>
        <end position="53"/>
    </location>
</feature>
<keyword evidence="2 6" id="KW-0812">Transmembrane</keyword>
<evidence type="ECO:0000256" key="1">
    <source>
        <dbReference type="ARBA" id="ARBA00004141"/>
    </source>
</evidence>
<evidence type="ECO:0000256" key="5">
    <source>
        <dbReference type="SAM" id="MobiDB-lite"/>
    </source>
</evidence>
<feature type="transmembrane region" description="Helical" evidence="6">
    <location>
        <begin position="777"/>
        <end position="799"/>
    </location>
</feature>
<feature type="transmembrane region" description="Helical" evidence="6">
    <location>
        <begin position="608"/>
        <end position="628"/>
    </location>
</feature>
<feature type="compositionally biased region" description="Polar residues" evidence="5">
    <location>
        <begin position="941"/>
        <end position="962"/>
    </location>
</feature>
<comment type="caution">
    <text evidence="8">The sequence shown here is derived from an EMBL/GenBank/DDBJ whole genome shotgun (WGS) entry which is preliminary data.</text>
</comment>
<evidence type="ECO:0000313" key="9">
    <source>
        <dbReference type="Proteomes" id="UP001295423"/>
    </source>
</evidence>
<dbReference type="GO" id="GO:0004930">
    <property type="term" value="F:G protein-coupled receptor activity"/>
    <property type="evidence" value="ECO:0007669"/>
    <property type="project" value="InterPro"/>
</dbReference>
<feature type="compositionally biased region" description="Low complexity" evidence="5">
    <location>
        <begin position="1053"/>
        <end position="1070"/>
    </location>
</feature>
<proteinExistence type="predicted"/>
<evidence type="ECO:0000256" key="6">
    <source>
        <dbReference type="SAM" id="Phobius"/>
    </source>
</evidence>
<evidence type="ECO:0000259" key="7">
    <source>
        <dbReference type="PROSITE" id="PS50259"/>
    </source>
</evidence>
<evidence type="ECO:0000256" key="3">
    <source>
        <dbReference type="ARBA" id="ARBA00022989"/>
    </source>
</evidence>
<evidence type="ECO:0000313" key="8">
    <source>
        <dbReference type="EMBL" id="CAJ1924532.1"/>
    </source>
</evidence>
<evidence type="ECO:0000256" key="4">
    <source>
        <dbReference type="ARBA" id="ARBA00023136"/>
    </source>
</evidence>
<feature type="transmembrane region" description="Helical" evidence="6">
    <location>
        <begin position="543"/>
        <end position="565"/>
    </location>
</feature>
<feature type="region of interest" description="Disordered" evidence="5">
    <location>
        <begin position="937"/>
        <end position="962"/>
    </location>
</feature>
<sequence length="1219" mass="135191">MSDNATSVSPTAAPVAPNLNSTEIPSSAPTTAIPTDSPSSLPSAEISPSPSFAITTSDDNCDCSNCSSTSPQDTETSILKVVTPPEFVNYLQYHITGFQQLNPNVLVQVEVVNRGDDQEDPFRALQQRLLLGDDDPWDGAMFPSQLVGSLDDELWELDDYLTTSTTHDVLPFFQRYSLYGNATKIMPLDGNIARMFYRKDLLEQHNVTVPRTWDEYEQVTQYFDQNTEFQGSCVSTCGTRNNADWAFLVLSTMTQTMGSSSGFLFDPITSQPVWGDAMEETLRLFSGHGHEATEDCQGGRFSQGECALTYTWDGGIFSYTGSPDIGVAPTPGSPIVMDRVTGQLENCTPSLCPFGEQYDDIGIVNRAPYSAFGSWVSGVSNSTANNREMADFFSYLQSQSFQDVLPNERTTLLDSYQYKHTEAYRWINDGGVAPTIADEYTESSRAMNSLNAVMHLRMPNADAFFNIFDEEVSSYMSDIDTKPNLEFQESMRLREKAATRMTARVENLIASQPEFTSSYQDSIGFLTAPREAFNYIDEDYRTVAWGMSGLIIVASISLIFWTILFRKNPVMRAFQPFLLIQCAVGVLLMGVTILLIGLDDQMFDQDFLDFTCMAGPWAYVVGFTIFYSSVYCKIEECTKMFRDPKNNKVLFVSLGTDAQLTSRLLFLNGAILAAWTVSDPLRWVRQELDGGMIYPDGTVETYGMCRGGEFTSFAFASVLYFLNMFILAIGIVRALKCRFLVLEYNELQWLTLSLLPFLESWMIGGSVLAISRDNPTVVFSSLAFVITVSAVCAGLAIFAPKDWYVRKHKYMETRSRKETEHTTSGILLLQHPKFENQKLLDNLQIQLRETLTHNTELEIEIRGMQERFRELNYMNEQYANSQRTVRALASPRASRLSYGATKIPVPAQIPELQVWKMPDDEDETEVDLTSEIAAGPLESFSPMNKGQVDYTNKTSNGLPTSSVNDHAKAIGAESALDDLVNGDDVEALGSKADKMANKFKASAGRALIGDGVDQTNLQEMMKPNLFSNQRKPGEPSGDDSYTKEEEKRRSQRTTGSTGSASKESSPPSSGNLRLSPQDSAKRSGVSFKPDTQFNAAAQETVPTPYNMGEWSAVGVTGGVLVDMSDTSSYSSNTSSAQSATSMEATMRASALDTPFAKEIDNLVAKKDWDGLQLVAKSYEPSSAIDEKKRRKRELEASFAKTAISRTSSGENETHETHWA</sequence>
<feature type="transmembrane region" description="Helical" evidence="6">
    <location>
        <begin position="577"/>
        <end position="596"/>
    </location>
</feature>
<dbReference type="SUPFAM" id="SSF53850">
    <property type="entry name" value="Periplasmic binding protein-like II"/>
    <property type="match status" value="1"/>
</dbReference>
<evidence type="ECO:0000256" key="2">
    <source>
        <dbReference type="ARBA" id="ARBA00022692"/>
    </source>
</evidence>
<comment type="subcellular location">
    <subcellularLocation>
        <location evidence="1">Membrane</location>
        <topology evidence="1">Multi-pass membrane protein</topology>
    </subcellularLocation>
</comment>
<dbReference type="InterPro" id="IPR017978">
    <property type="entry name" value="GPCR_3_C"/>
</dbReference>
<dbReference type="GO" id="GO:0016020">
    <property type="term" value="C:membrane"/>
    <property type="evidence" value="ECO:0007669"/>
    <property type="project" value="UniProtKB-SubCell"/>
</dbReference>
<feature type="region of interest" description="Disordered" evidence="5">
    <location>
        <begin position="1023"/>
        <end position="1090"/>
    </location>
</feature>
<gene>
    <name evidence="8" type="ORF">CYCCA115_LOCUS1089</name>
</gene>